<dbReference type="Proteomes" id="UP001168972">
    <property type="component" value="Unassembled WGS sequence"/>
</dbReference>
<comment type="subcellular location">
    <subcellularLocation>
        <location evidence="1">Membrane</location>
        <topology evidence="1">Multi-pass membrane protein</topology>
    </subcellularLocation>
</comment>
<protein>
    <recommendedName>
        <fullName evidence="7">MARVEL domain-containing protein</fullName>
    </recommendedName>
</protein>
<evidence type="ECO:0000256" key="3">
    <source>
        <dbReference type="ARBA" id="ARBA00022989"/>
    </source>
</evidence>
<proteinExistence type="predicted"/>
<comment type="caution">
    <text evidence="8">The sequence shown here is derived from an EMBL/GenBank/DDBJ whole genome shotgun (WGS) entry which is preliminary data.</text>
</comment>
<keyword evidence="9" id="KW-1185">Reference proteome</keyword>
<keyword evidence="4 5" id="KW-0472">Membrane</keyword>
<feature type="domain" description="MARVEL" evidence="7">
    <location>
        <begin position="32"/>
        <end position="158"/>
    </location>
</feature>
<dbReference type="PROSITE" id="PS51225">
    <property type="entry name" value="MARVEL"/>
    <property type="match status" value="1"/>
</dbReference>
<evidence type="ECO:0000256" key="1">
    <source>
        <dbReference type="ARBA" id="ARBA00004141"/>
    </source>
</evidence>
<evidence type="ECO:0000256" key="4">
    <source>
        <dbReference type="ARBA" id="ARBA00023136"/>
    </source>
</evidence>
<keyword evidence="3 6" id="KW-1133">Transmembrane helix</keyword>
<evidence type="ECO:0000313" key="9">
    <source>
        <dbReference type="Proteomes" id="UP001168972"/>
    </source>
</evidence>
<evidence type="ECO:0000256" key="2">
    <source>
        <dbReference type="ARBA" id="ARBA00022692"/>
    </source>
</evidence>
<dbReference type="AlphaFoldDB" id="A0AA39G7F7"/>
<name>A0AA39G7F7_MICHY</name>
<evidence type="ECO:0000256" key="6">
    <source>
        <dbReference type="SAM" id="Phobius"/>
    </source>
</evidence>
<evidence type="ECO:0000313" key="8">
    <source>
        <dbReference type="EMBL" id="KAK0182044.1"/>
    </source>
</evidence>
<dbReference type="EMBL" id="JAQQBR010000001">
    <property type="protein sequence ID" value="KAK0182044.1"/>
    <property type="molecule type" value="Genomic_DNA"/>
</dbReference>
<accession>A0AA39G7F7</accession>
<evidence type="ECO:0000256" key="5">
    <source>
        <dbReference type="PROSITE-ProRule" id="PRU00581"/>
    </source>
</evidence>
<feature type="transmembrane region" description="Helical" evidence="6">
    <location>
        <begin position="68"/>
        <end position="91"/>
    </location>
</feature>
<reference evidence="8" key="2">
    <citation type="submission" date="2023-03" db="EMBL/GenBank/DDBJ databases">
        <authorList>
            <person name="Inwood S.N."/>
            <person name="Skelly J.G."/>
            <person name="Guhlin J."/>
            <person name="Harrop T.W.R."/>
            <person name="Goldson S.G."/>
            <person name="Dearden P.K."/>
        </authorList>
    </citation>
    <scope>NUCLEOTIDE SEQUENCE</scope>
    <source>
        <strain evidence="8">Lincoln</strain>
        <tissue evidence="8">Whole body</tissue>
    </source>
</reference>
<evidence type="ECO:0000259" key="7">
    <source>
        <dbReference type="PROSITE" id="PS51225"/>
    </source>
</evidence>
<dbReference type="InterPro" id="IPR050578">
    <property type="entry name" value="MARVEL-CKLF_proteins"/>
</dbReference>
<dbReference type="GO" id="GO:0016020">
    <property type="term" value="C:membrane"/>
    <property type="evidence" value="ECO:0007669"/>
    <property type="project" value="UniProtKB-SubCell"/>
</dbReference>
<organism evidence="8 9">
    <name type="scientific">Microctonus hyperodae</name>
    <name type="common">Parasitoid wasp</name>
    <dbReference type="NCBI Taxonomy" id="165561"/>
    <lineage>
        <taxon>Eukaryota</taxon>
        <taxon>Metazoa</taxon>
        <taxon>Ecdysozoa</taxon>
        <taxon>Arthropoda</taxon>
        <taxon>Hexapoda</taxon>
        <taxon>Insecta</taxon>
        <taxon>Pterygota</taxon>
        <taxon>Neoptera</taxon>
        <taxon>Endopterygota</taxon>
        <taxon>Hymenoptera</taxon>
        <taxon>Apocrita</taxon>
        <taxon>Ichneumonoidea</taxon>
        <taxon>Braconidae</taxon>
        <taxon>Euphorinae</taxon>
        <taxon>Microctonus</taxon>
    </lineage>
</organism>
<dbReference type="PANTHER" id="PTHR22776">
    <property type="entry name" value="MARVEL-CONTAINING POTENTIAL LIPID RAFT-ASSOCIATED PROTEIN"/>
    <property type="match status" value="1"/>
</dbReference>
<feature type="transmembrane region" description="Helical" evidence="6">
    <location>
        <begin position="42"/>
        <end position="62"/>
    </location>
</feature>
<dbReference type="Pfam" id="PF01284">
    <property type="entry name" value="MARVEL"/>
    <property type="match status" value="1"/>
</dbReference>
<reference evidence="8" key="1">
    <citation type="journal article" date="2023" name="bioRxiv">
        <title>Scaffold-level genome assemblies of two parasitoid biocontrol wasps reveal the parthenogenesis mechanism and an associated novel virus.</title>
        <authorList>
            <person name="Inwood S."/>
            <person name="Skelly J."/>
            <person name="Guhlin J."/>
            <person name="Harrop T."/>
            <person name="Goldson S."/>
            <person name="Dearden P."/>
        </authorList>
    </citation>
    <scope>NUCLEOTIDE SEQUENCE</scope>
    <source>
        <strain evidence="8">Lincoln</strain>
        <tissue evidence="8">Whole body</tissue>
    </source>
</reference>
<sequence>MDPEFPGQHTTTTTVTTSTTTHQGAIRYDPSYIKTRPGLLKVIQVCMNLLGFICITCSIYSSHGRGGWFNFVAMSGFWFTGILLALYVFHVVDKFQRIPWNKIEFIFCALWTAFYLLAASLAADLAKHAEAFGVAAFFGFCAMVAYGYDAYLKFVAIKHGTPAQGNYDSSKQVSTVTSPAY</sequence>
<keyword evidence="2 5" id="KW-0812">Transmembrane</keyword>
<dbReference type="InterPro" id="IPR008253">
    <property type="entry name" value="Marvel"/>
</dbReference>
<feature type="transmembrane region" description="Helical" evidence="6">
    <location>
        <begin position="129"/>
        <end position="148"/>
    </location>
</feature>
<dbReference type="PANTHER" id="PTHR22776:SF49">
    <property type="entry name" value="MARVEL DOMAIN-CONTAINING PROTEIN"/>
    <property type="match status" value="1"/>
</dbReference>
<feature type="transmembrane region" description="Helical" evidence="6">
    <location>
        <begin position="103"/>
        <end position="123"/>
    </location>
</feature>
<gene>
    <name evidence="8" type="ORF">PV327_000215</name>
</gene>